<dbReference type="InterPro" id="IPR002870">
    <property type="entry name" value="Peptidase_M12B_N"/>
</dbReference>
<feature type="binding site" evidence="2">
    <location>
        <position position="408"/>
    </location>
    <ligand>
        <name>Zn(2+)</name>
        <dbReference type="ChEBI" id="CHEBI:29105"/>
        <note>catalytic</note>
    </ligand>
</feature>
<dbReference type="EMBL" id="CAJHNH020003212">
    <property type="protein sequence ID" value="CAG5128770.1"/>
    <property type="molecule type" value="Genomic_DNA"/>
</dbReference>
<dbReference type="AlphaFoldDB" id="A0A8S3ZM07"/>
<dbReference type="InterPro" id="IPR024079">
    <property type="entry name" value="MetalloPept_cat_dom_sf"/>
</dbReference>
<dbReference type="OrthoDB" id="2131567at2759"/>
<protein>
    <recommendedName>
        <fullName evidence="3">Peptidase M12B domain-containing protein</fullName>
    </recommendedName>
</protein>
<name>A0A8S3ZM07_9EUPU</name>
<evidence type="ECO:0000313" key="4">
    <source>
        <dbReference type="EMBL" id="CAG5128770.1"/>
    </source>
</evidence>
<feature type="binding site" evidence="2">
    <location>
        <position position="414"/>
    </location>
    <ligand>
        <name>Zn(2+)</name>
        <dbReference type="ChEBI" id="CHEBI:29105"/>
        <note>catalytic</note>
    </ligand>
</feature>
<evidence type="ECO:0000313" key="5">
    <source>
        <dbReference type="Proteomes" id="UP000678393"/>
    </source>
</evidence>
<dbReference type="GO" id="GO:0007219">
    <property type="term" value="P:Notch signaling pathway"/>
    <property type="evidence" value="ECO:0007669"/>
    <property type="project" value="TreeGrafter"/>
</dbReference>
<evidence type="ECO:0000256" key="1">
    <source>
        <dbReference type="ARBA" id="ARBA00023157"/>
    </source>
</evidence>
<dbReference type="GO" id="GO:0046872">
    <property type="term" value="F:metal ion binding"/>
    <property type="evidence" value="ECO:0007669"/>
    <property type="project" value="UniProtKB-KW"/>
</dbReference>
<dbReference type="GO" id="GO:0005886">
    <property type="term" value="C:plasma membrane"/>
    <property type="evidence" value="ECO:0007669"/>
    <property type="project" value="TreeGrafter"/>
</dbReference>
<keyword evidence="1" id="KW-1015">Disulfide bond</keyword>
<dbReference type="PANTHER" id="PTHR45702">
    <property type="entry name" value="ADAM10/ADAM17 METALLOPEPTIDASE FAMILY MEMBER"/>
    <property type="match status" value="1"/>
</dbReference>
<dbReference type="GO" id="GO:0006509">
    <property type="term" value="P:membrane protein ectodomain proteolysis"/>
    <property type="evidence" value="ECO:0007669"/>
    <property type="project" value="TreeGrafter"/>
</dbReference>
<gene>
    <name evidence="4" type="ORF">CUNI_LOCUS14328</name>
</gene>
<evidence type="ECO:0000256" key="2">
    <source>
        <dbReference type="PROSITE-ProRule" id="PRU00276"/>
    </source>
</evidence>
<feature type="domain" description="Peptidase M12B" evidence="3">
    <location>
        <begin position="229"/>
        <end position="469"/>
    </location>
</feature>
<reference evidence="4" key="1">
    <citation type="submission" date="2021-04" db="EMBL/GenBank/DDBJ databases">
        <authorList>
            <consortium name="Molecular Ecology Group"/>
        </authorList>
    </citation>
    <scope>NUCLEOTIDE SEQUENCE</scope>
</reference>
<keyword evidence="2" id="KW-0862">Zinc</keyword>
<sequence>MLLPFIGLLDMKSLTILVFKGHHNTASCLILLHDQLLYFETLHHVDVKVRRKRSVDGHDSHSKDISFSALGKNFHLVLMPGSPALSADFTVKLVFGDGQTVPLYINENNFFTGHLADDENVKADAHTEDGFWTASIYDKEDVYTLEPSWRHLPPSDNHSMIIYRHSDIKWDNIFPHLDKAPNKRKKLCSAVHPEDEPDYNPEWEQMQEQIAMEKDKDGGRAKRAVSGPNTCQIMAVADFTFFTGPGGGFPHRTANYVIQTMQKVNRIYRETSWGYDSPLLSMGFQIRELRIHPEKTATANYHKNGRHYNMFDDQNSWPDNELLRQFGEDPDVGKFCLAHLFTHRRFAGGVLGLAYIASPRRYAVGGICSVQRENERAFNTGFSSTKNTKGNNLLTQEAMLVTAHDLCHNWGAEHDAETPECSPDGFSGGRFIMYPYAVSGYDENNHDFSPCSKRYISAVLTTRSGSCFK</sequence>
<proteinExistence type="predicted"/>
<comment type="caution">
    <text evidence="4">The sequence shown here is derived from an EMBL/GenBank/DDBJ whole genome shotgun (WGS) entry which is preliminary data.</text>
</comment>
<feature type="non-terminal residue" evidence="4">
    <location>
        <position position="1"/>
    </location>
</feature>
<dbReference type="Proteomes" id="UP000678393">
    <property type="component" value="Unassembled WGS sequence"/>
</dbReference>
<accession>A0A8S3ZM07</accession>
<dbReference type="InterPro" id="IPR001590">
    <property type="entry name" value="Peptidase_M12B"/>
</dbReference>
<dbReference type="Pfam" id="PF13574">
    <property type="entry name" value="Reprolysin_2"/>
    <property type="match status" value="1"/>
</dbReference>
<feature type="binding site" evidence="2">
    <location>
        <position position="404"/>
    </location>
    <ligand>
        <name>Zn(2+)</name>
        <dbReference type="ChEBI" id="CHEBI:29105"/>
        <note>catalytic</note>
    </ligand>
</feature>
<dbReference type="Gene3D" id="3.40.390.10">
    <property type="entry name" value="Collagenase (Catalytic Domain)"/>
    <property type="match status" value="1"/>
</dbReference>
<keyword evidence="2" id="KW-0479">Metal-binding</keyword>
<dbReference type="InterPro" id="IPR051489">
    <property type="entry name" value="ADAM_Metalloproteinase"/>
</dbReference>
<dbReference type="Pfam" id="PF01562">
    <property type="entry name" value="Pep_M12B_propep"/>
    <property type="match status" value="1"/>
</dbReference>
<keyword evidence="5" id="KW-1185">Reference proteome</keyword>
<evidence type="ECO:0000259" key="3">
    <source>
        <dbReference type="PROSITE" id="PS50215"/>
    </source>
</evidence>
<dbReference type="PANTHER" id="PTHR45702:SF6">
    <property type="entry name" value="DISINTEGRIN AND METALLOPROTEINASE DOMAIN-CONTAINING PROTEIN 17"/>
    <property type="match status" value="1"/>
</dbReference>
<dbReference type="PROSITE" id="PS50215">
    <property type="entry name" value="ADAM_MEPRO"/>
    <property type="match status" value="1"/>
</dbReference>
<organism evidence="4 5">
    <name type="scientific">Candidula unifasciata</name>
    <dbReference type="NCBI Taxonomy" id="100452"/>
    <lineage>
        <taxon>Eukaryota</taxon>
        <taxon>Metazoa</taxon>
        <taxon>Spiralia</taxon>
        <taxon>Lophotrochozoa</taxon>
        <taxon>Mollusca</taxon>
        <taxon>Gastropoda</taxon>
        <taxon>Heterobranchia</taxon>
        <taxon>Euthyneura</taxon>
        <taxon>Panpulmonata</taxon>
        <taxon>Eupulmonata</taxon>
        <taxon>Stylommatophora</taxon>
        <taxon>Helicina</taxon>
        <taxon>Helicoidea</taxon>
        <taxon>Geomitridae</taxon>
        <taxon>Candidula</taxon>
    </lineage>
</organism>
<dbReference type="GO" id="GO:0004222">
    <property type="term" value="F:metalloendopeptidase activity"/>
    <property type="evidence" value="ECO:0007669"/>
    <property type="project" value="InterPro"/>
</dbReference>
<comment type="caution">
    <text evidence="2">Lacks conserved residue(s) required for the propagation of feature annotation.</text>
</comment>
<dbReference type="SUPFAM" id="SSF55486">
    <property type="entry name" value="Metalloproteases ('zincins'), catalytic domain"/>
    <property type="match status" value="1"/>
</dbReference>